<evidence type="ECO:0000313" key="2">
    <source>
        <dbReference type="EMBL" id="GAD62681.1"/>
    </source>
</evidence>
<proteinExistence type="predicted"/>
<dbReference type="EMBL" id="BATI01000014">
    <property type="protein sequence ID" value="GAD62681.1"/>
    <property type="molecule type" value="Genomic_DNA"/>
</dbReference>
<dbReference type="InterPro" id="IPR038763">
    <property type="entry name" value="DHH_sf"/>
</dbReference>
<comment type="caution">
    <text evidence="2">The sequence shown here is derived from an EMBL/GenBank/DDBJ whole genome shotgun (WGS) entry which is preliminary data.</text>
</comment>
<dbReference type="RefSeq" id="WP_021700768.1">
    <property type="nucleotide sequence ID" value="NZ_BATI01000014.1"/>
</dbReference>
<dbReference type="GO" id="GO:0003676">
    <property type="term" value="F:nucleic acid binding"/>
    <property type="evidence" value="ECO:0007669"/>
    <property type="project" value="InterPro"/>
</dbReference>
<dbReference type="PANTHER" id="PTHR46922:SF4">
    <property type="entry name" value="DHHA1 DOMAIN PROTEIN"/>
    <property type="match status" value="1"/>
</dbReference>
<dbReference type="InterPro" id="IPR003156">
    <property type="entry name" value="DHHA1_dom"/>
</dbReference>
<name>U2Z4J4_AQUA1</name>
<evidence type="ECO:0000259" key="1">
    <source>
        <dbReference type="Pfam" id="PF02272"/>
    </source>
</evidence>
<accession>U2Z4J4</accession>
<dbReference type="eggNOG" id="COG2404">
    <property type="taxonomic scope" value="Bacteria"/>
</dbReference>
<dbReference type="SUPFAM" id="SSF64182">
    <property type="entry name" value="DHH phosphoesterases"/>
    <property type="match status" value="1"/>
</dbReference>
<reference evidence="2" key="1">
    <citation type="submission" date="2024-09" db="EMBL/GenBank/DDBJ databases">
        <title>Whole genome shotgun sequence of Pseudomonas alcaligenes NBRC 14159.</title>
        <authorList>
            <person name="Yoshida I."/>
            <person name="Hosoyama A."/>
            <person name="Tsuchikane K."/>
            <person name="Noguchi M."/>
            <person name="Hirakata S."/>
            <person name="Ando Y."/>
            <person name="Ohji S."/>
            <person name="Yamazoe A."/>
            <person name="Yamazaki S."/>
            <person name="Fujita N."/>
        </authorList>
    </citation>
    <scope>NUCLEOTIDE SEQUENCE</scope>
    <source>
        <strain evidence="2">NBRC 14159</strain>
    </source>
</reference>
<organism evidence="2 3">
    <name type="scientific">Aquipseudomonas alcaligenes (strain ATCC 14909 / DSM 50342 / CCUG 1425 / JCM 20561 / NBRC 14159 / NCIMB 9945 / NCTC 10367 / 1577)</name>
    <name type="common">Pseudomonas alcaligenes</name>
    <dbReference type="NCBI Taxonomy" id="1215092"/>
    <lineage>
        <taxon>Bacteria</taxon>
        <taxon>Pseudomonadati</taxon>
        <taxon>Pseudomonadota</taxon>
        <taxon>Gammaproteobacteria</taxon>
        <taxon>Pseudomonadales</taxon>
        <taxon>Pseudomonadaceae</taxon>
        <taxon>Aquipseudomonas</taxon>
    </lineage>
</organism>
<dbReference type="Proteomes" id="UP000016560">
    <property type="component" value="Unassembled WGS sequence"/>
</dbReference>
<keyword evidence="3" id="KW-1185">Reference proteome</keyword>
<dbReference type="Gene3D" id="3.10.310.30">
    <property type="match status" value="1"/>
</dbReference>
<dbReference type="PANTHER" id="PTHR46922">
    <property type="entry name" value="DHHA1 DOMAIN PROTEIN"/>
    <property type="match status" value="1"/>
</dbReference>
<dbReference type="Pfam" id="PF02272">
    <property type="entry name" value="DHHA1"/>
    <property type="match status" value="1"/>
</dbReference>
<evidence type="ECO:0000313" key="3">
    <source>
        <dbReference type="Proteomes" id="UP000016560"/>
    </source>
</evidence>
<protein>
    <recommendedName>
        <fullName evidence="1">DHHA1 domain-containing protein</fullName>
    </recommendedName>
</protein>
<gene>
    <name evidence="2" type="ORF">PA6_014_00540</name>
</gene>
<feature type="domain" description="DHHA1" evidence="1">
    <location>
        <begin position="229"/>
        <end position="277"/>
    </location>
</feature>
<sequence length="345" mass="37506">MNALCIYHGNCADGFGAAWAVRHGLGEENVEFLAGRYGMPAPDVTDRVVVIVDFSFPLVTLQAMAMQASAVLVIDHHKTAAEALAELQPAPADYYEWADTPPKLCALFDMNRSGAGLTWDFFFPNTERPALINHIEDRDLWRFKLEGTREIQANLFSYPYDFEMWDALMQQPINAAIAAGTAIERKHHKDVAELVAGSKRRMVIAGHDVPVANLPYIHSSDAGHLMALGEPFAACYQDTTEHRYFSLRSSAEGLDVGEIAKQYGGGGHRNAAGFKVPFDHELVTGHIPAQLETATDSPDLRSALAEVTECLRLALTQGEVSAARAGRALATAGSLLGETLEEALA</sequence>
<dbReference type="AlphaFoldDB" id="U2Z4J4"/>